<evidence type="ECO:0000259" key="1">
    <source>
        <dbReference type="Pfam" id="PF00561"/>
    </source>
</evidence>
<dbReference type="Gene3D" id="3.40.50.1820">
    <property type="entry name" value="alpha/beta hydrolase"/>
    <property type="match status" value="1"/>
</dbReference>
<dbReference type="GO" id="GO:0016787">
    <property type="term" value="F:hydrolase activity"/>
    <property type="evidence" value="ECO:0007669"/>
    <property type="project" value="UniProtKB-KW"/>
</dbReference>
<gene>
    <name evidence="2" type="ORF">UX31_C0008G0015</name>
</gene>
<dbReference type="AlphaFoldDB" id="A0A0G1QVX7"/>
<accession>A0A0G1QVX7</accession>
<dbReference type="Proteomes" id="UP000034107">
    <property type="component" value="Unassembled WGS sequence"/>
</dbReference>
<name>A0A0G1QVX7_9BACT</name>
<dbReference type="InterPro" id="IPR050266">
    <property type="entry name" value="AB_hydrolase_sf"/>
</dbReference>
<feature type="domain" description="AB hydrolase-1" evidence="1">
    <location>
        <begin position="24"/>
        <end position="260"/>
    </location>
</feature>
<sequence length="274" mass="30867">MLEDINVSIDNLKVNFIHGGQGEAVVLLPGWPCNYSADDSMLGILAKTFEVFALNLPGFGCSEALPTTPTLSSLVDFIDRFTLEKGLTKFYLIGASFGGMLSLVYAARYPEKVNSVVAIAPPVKFSMLPLRMRRIYHFIIRSNLFLPIVEVGVKFVCNREFIFKRLYYFVTGYRHHDAEERHEYLKSFENIKRLDLGKCVKMFLVLKNLDISSECQKIKVRTLILTGTKDGFVGDSPKQLSGLIAGARVEVMPAEHWDILGAYTIERLIGFLRA</sequence>
<comment type="caution">
    <text evidence="2">The sequence shown here is derived from an EMBL/GenBank/DDBJ whole genome shotgun (WGS) entry which is preliminary data.</text>
</comment>
<organism evidence="2 3">
    <name type="scientific">Candidatus Nomurabacteria bacterium GW2011_GWA1_46_11</name>
    <dbReference type="NCBI Taxonomy" id="1618732"/>
    <lineage>
        <taxon>Bacteria</taxon>
        <taxon>Candidatus Nomuraibacteriota</taxon>
    </lineage>
</organism>
<reference evidence="2 3" key="1">
    <citation type="journal article" date="2015" name="Nature">
        <title>rRNA introns, odd ribosomes, and small enigmatic genomes across a large radiation of phyla.</title>
        <authorList>
            <person name="Brown C.T."/>
            <person name="Hug L.A."/>
            <person name="Thomas B.C."/>
            <person name="Sharon I."/>
            <person name="Castelle C.J."/>
            <person name="Singh A."/>
            <person name="Wilkins M.J."/>
            <person name="Williams K.H."/>
            <person name="Banfield J.F."/>
        </authorList>
    </citation>
    <scope>NUCLEOTIDE SEQUENCE [LARGE SCALE GENOMIC DNA]</scope>
</reference>
<dbReference type="InterPro" id="IPR000073">
    <property type="entry name" value="AB_hydrolase_1"/>
</dbReference>
<dbReference type="InterPro" id="IPR029058">
    <property type="entry name" value="AB_hydrolase_fold"/>
</dbReference>
<dbReference type="PRINTS" id="PR00111">
    <property type="entry name" value="ABHYDROLASE"/>
</dbReference>
<evidence type="ECO:0000313" key="3">
    <source>
        <dbReference type="Proteomes" id="UP000034107"/>
    </source>
</evidence>
<keyword evidence="2" id="KW-0378">Hydrolase</keyword>
<dbReference type="EMBL" id="LCLS01000008">
    <property type="protein sequence ID" value="KKU21973.1"/>
    <property type="molecule type" value="Genomic_DNA"/>
</dbReference>
<evidence type="ECO:0000313" key="2">
    <source>
        <dbReference type="EMBL" id="KKU21973.1"/>
    </source>
</evidence>
<dbReference type="SUPFAM" id="SSF53474">
    <property type="entry name" value="alpha/beta-Hydrolases"/>
    <property type="match status" value="1"/>
</dbReference>
<dbReference type="PANTHER" id="PTHR43798">
    <property type="entry name" value="MONOACYLGLYCEROL LIPASE"/>
    <property type="match status" value="1"/>
</dbReference>
<dbReference type="Pfam" id="PF00561">
    <property type="entry name" value="Abhydrolase_1"/>
    <property type="match status" value="1"/>
</dbReference>
<proteinExistence type="predicted"/>
<protein>
    <submittedName>
        <fullName evidence="2">Alpha/beta hydrolase</fullName>
    </submittedName>
</protein>